<dbReference type="Pfam" id="PF01476">
    <property type="entry name" value="LysM"/>
    <property type="match status" value="1"/>
</dbReference>
<organism evidence="5 6">
    <name type="scientific">Hydrocarboniphaga effusa AP103</name>
    <dbReference type="NCBI Taxonomy" id="1172194"/>
    <lineage>
        <taxon>Bacteria</taxon>
        <taxon>Pseudomonadati</taxon>
        <taxon>Pseudomonadota</taxon>
        <taxon>Gammaproteobacteria</taxon>
        <taxon>Nevskiales</taxon>
        <taxon>Nevskiaceae</taxon>
        <taxon>Hydrocarboniphaga</taxon>
    </lineage>
</organism>
<dbReference type="SMART" id="SM00257">
    <property type="entry name" value="LysM"/>
    <property type="match status" value="1"/>
</dbReference>
<dbReference type="PANTHER" id="PTHR21666:SF263">
    <property type="entry name" value="MUREIN HYDROLASE ACTIVATOR NLPD"/>
    <property type="match status" value="1"/>
</dbReference>
<comment type="similarity">
    <text evidence="1">Belongs to the E.coli NlpD/Haemophilus LppB family.</text>
</comment>
<evidence type="ECO:0000313" key="6">
    <source>
        <dbReference type="Proteomes" id="UP000003704"/>
    </source>
</evidence>
<dbReference type="InterPro" id="IPR018392">
    <property type="entry name" value="LysM"/>
</dbReference>
<dbReference type="InterPro" id="IPR036779">
    <property type="entry name" value="LysM_dom_sf"/>
</dbReference>
<evidence type="ECO:0000313" key="5">
    <source>
        <dbReference type="EMBL" id="EIT68163.1"/>
    </source>
</evidence>
<dbReference type="PANTHER" id="PTHR21666">
    <property type="entry name" value="PEPTIDASE-RELATED"/>
    <property type="match status" value="1"/>
</dbReference>
<feature type="compositionally biased region" description="Low complexity" evidence="2">
    <location>
        <begin position="154"/>
        <end position="163"/>
    </location>
</feature>
<dbReference type="InterPro" id="IPR011055">
    <property type="entry name" value="Dup_hybrid_motif"/>
</dbReference>
<dbReference type="AlphaFoldDB" id="I8T390"/>
<dbReference type="GO" id="GO:0009279">
    <property type="term" value="C:cell outer membrane"/>
    <property type="evidence" value="ECO:0007669"/>
    <property type="project" value="TreeGrafter"/>
</dbReference>
<dbReference type="Gene3D" id="3.10.350.10">
    <property type="entry name" value="LysM domain"/>
    <property type="match status" value="1"/>
</dbReference>
<dbReference type="CDD" id="cd12797">
    <property type="entry name" value="M23_peptidase"/>
    <property type="match status" value="1"/>
</dbReference>
<feature type="domain" description="LysM" evidence="4">
    <location>
        <begin position="62"/>
        <end position="106"/>
    </location>
</feature>
<dbReference type="SUPFAM" id="SSF51261">
    <property type="entry name" value="Duplicated hybrid motif"/>
    <property type="match status" value="1"/>
</dbReference>
<name>I8T390_9GAMM</name>
<dbReference type="Gene3D" id="2.70.70.10">
    <property type="entry name" value="Glucose Permease (Domain IIA)"/>
    <property type="match status" value="1"/>
</dbReference>
<dbReference type="Proteomes" id="UP000003704">
    <property type="component" value="Unassembled WGS sequence"/>
</dbReference>
<dbReference type="EMBL" id="AKGD01000004">
    <property type="protein sequence ID" value="EIT68163.1"/>
    <property type="molecule type" value="Genomic_DNA"/>
</dbReference>
<feature type="chain" id="PRO_5003713954" description="LysM domain-containing protein" evidence="3">
    <location>
        <begin position="26"/>
        <end position="308"/>
    </location>
</feature>
<reference evidence="5 6" key="1">
    <citation type="journal article" date="2012" name="J. Bacteriol.">
        <title>Genome Sequence of n-Alkane-Degrading Hydrocarboniphaga effusa Strain AP103T (ATCC BAA-332T).</title>
        <authorList>
            <person name="Chang H.K."/>
            <person name="Zylstra G.J."/>
            <person name="Chae J.C."/>
        </authorList>
    </citation>
    <scope>NUCLEOTIDE SEQUENCE [LARGE SCALE GENOMIC DNA]</scope>
    <source>
        <strain evidence="5 6">AP103</strain>
    </source>
</reference>
<dbReference type="OrthoDB" id="9795421at2"/>
<keyword evidence="3" id="KW-0732">Signal</keyword>
<evidence type="ECO:0000256" key="1">
    <source>
        <dbReference type="ARBA" id="ARBA00038420"/>
    </source>
</evidence>
<evidence type="ECO:0000256" key="3">
    <source>
        <dbReference type="SAM" id="SignalP"/>
    </source>
</evidence>
<dbReference type="InterPro" id="IPR050570">
    <property type="entry name" value="Cell_wall_metabolism_enzyme"/>
</dbReference>
<feature type="signal peptide" evidence="3">
    <location>
        <begin position="1"/>
        <end position="25"/>
    </location>
</feature>
<dbReference type="GO" id="GO:0032153">
    <property type="term" value="C:cell division site"/>
    <property type="evidence" value="ECO:0007669"/>
    <property type="project" value="TreeGrafter"/>
</dbReference>
<evidence type="ECO:0000259" key="4">
    <source>
        <dbReference type="PROSITE" id="PS51782"/>
    </source>
</evidence>
<dbReference type="PROSITE" id="PS51782">
    <property type="entry name" value="LYSM"/>
    <property type="match status" value="1"/>
</dbReference>
<protein>
    <recommendedName>
        <fullName evidence="4">LysM domain-containing protein</fullName>
    </recommendedName>
</protein>
<dbReference type="InterPro" id="IPR016047">
    <property type="entry name" value="M23ase_b-sheet_dom"/>
</dbReference>
<dbReference type="PATRIC" id="fig|1172194.4.peg.4459"/>
<comment type="caution">
    <text evidence="5">The sequence shown here is derived from an EMBL/GenBank/DDBJ whole genome shotgun (WGS) entry which is preliminary data.</text>
</comment>
<dbReference type="Pfam" id="PF01551">
    <property type="entry name" value="Peptidase_M23"/>
    <property type="match status" value="1"/>
</dbReference>
<feature type="region of interest" description="Disordered" evidence="2">
    <location>
        <begin position="149"/>
        <end position="171"/>
    </location>
</feature>
<evidence type="ECO:0000256" key="2">
    <source>
        <dbReference type="SAM" id="MobiDB-lite"/>
    </source>
</evidence>
<accession>I8T390</accession>
<dbReference type="CDD" id="cd00118">
    <property type="entry name" value="LysM"/>
    <property type="match status" value="1"/>
</dbReference>
<dbReference type="STRING" id="1172194.WQQ_45980"/>
<keyword evidence="6" id="KW-1185">Reference proteome</keyword>
<gene>
    <name evidence="5" type="ORF">WQQ_45980</name>
</gene>
<proteinExistence type="inferred from homology"/>
<dbReference type="GO" id="GO:0004222">
    <property type="term" value="F:metalloendopeptidase activity"/>
    <property type="evidence" value="ECO:0007669"/>
    <property type="project" value="TreeGrafter"/>
</dbReference>
<sequence length="308" mass="32736">MIEIGKSLRLMALTFVLPLAGCAGMASWETDGGAEQQSYNNELPAPVQRESQPIPQRPVGPTDHLVKKGDTLYSIAFRNQLDYRELARWNNVGSDYTIYTGQVLRLTPPGALAPTGTRVAVQGVDLNETARPQALSTQRTPVLVAPMPAPSSGPVPVASSAEPFPTPTPTQPATTPIIATPAGTGGQPGWRWPVDGVVARGFNPASGSRGLDFTGTVGQPVVAASAGKVVYSGSALKGYGELVIIKHDDLHLSAYGYNRKRLVRDGDVVVAGQQIAELGVGPENKPVLHFEIRERGRPIDPVPFLPNR</sequence>
<dbReference type="RefSeq" id="WP_007187533.1">
    <property type="nucleotide sequence ID" value="NZ_AKGD01000004.1"/>
</dbReference>